<gene>
    <name evidence="2" type="ORF">ABEU19_000208</name>
</gene>
<feature type="signal peptide" evidence="1">
    <location>
        <begin position="1"/>
        <end position="26"/>
    </location>
</feature>
<proteinExistence type="predicted"/>
<evidence type="ECO:0000313" key="3">
    <source>
        <dbReference type="Proteomes" id="UP001629744"/>
    </source>
</evidence>
<sequence>MGASKLCMGMLAVALAAGCGSGGSDAESDAPLPQQRASVLVEPTCLAGNLLSFSDQPQTAPPVPDPMPIPHGFAPVRVVTCEGDWDAGVADHTVSWVEEHRQGDMTTVLAGYALPSEPIEEQTCRADQLTPPEVWLVDERGLGLRAPGLPTGECGVFKWDAITAIRALPLTERIVHRIPVSPTMEARFRGEPAESAAPA</sequence>
<protein>
    <recommendedName>
        <fullName evidence="4">DUF3558 domain-containing protein</fullName>
    </recommendedName>
</protein>
<accession>A0ABW9FNC7</accession>
<dbReference type="RefSeq" id="WP_348609721.1">
    <property type="nucleotide sequence ID" value="NZ_CP157276.1"/>
</dbReference>
<dbReference type="PROSITE" id="PS51257">
    <property type="entry name" value="PROKAR_LIPOPROTEIN"/>
    <property type="match status" value="1"/>
</dbReference>
<reference evidence="2 3" key="1">
    <citation type="submission" date="2023-11" db="EMBL/GenBank/DDBJ databases">
        <authorList>
            <person name="Val-Calvo J."/>
            <person name="Scortti M."/>
            <person name="Vazquez-Boland J."/>
        </authorList>
    </citation>
    <scope>NUCLEOTIDE SEQUENCE [LARGE SCALE GENOMIC DNA]</scope>
    <source>
        <strain evidence="2 3">DSM 46662</strain>
    </source>
</reference>
<evidence type="ECO:0008006" key="4">
    <source>
        <dbReference type="Google" id="ProtNLM"/>
    </source>
</evidence>
<keyword evidence="3" id="KW-1185">Reference proteome</keyword>
<name>A0ABW9FNC7_9NOCA</name>
<evidence type="ECO:0000256" key="1">
    <source>
        <dbReference type="SAM" id="SignalP"/>
    </source>
</evidence>
<keyword evidence="1" id="KW-0732">Signal</keyword>
<dbReference type="EMBL" id="JBDLNU010000001">
    <property type="protein sequence ID" value="MFM1726769.1"/>
    <property type="molecule type" value="Genomic_DNA"/>
</dbReference>
<comment type="caution">
    <text evidence="2">The sequence shown here is derived from an EMBL/GenBank/DDBJ whole genome shotgun (WGS) entry which is preliminary data.</text>
</comment>
<organism evidence="2 3">
    <name type="scientific">Prescottella soli</name>
    <dbReference type="NCBI Taxonomy" id="1543852"/>
    <lineage>
        <taxon>Bacteria</taxon>
        <taxon>Bacillati</taxon>
        <taxon>Actinomycetota</taxon>
        <taxon>Actinomycetes</taxon>
        <taxon>Mycobacteriales</taxon>
        <taxon>Nocardiaceae</taxon>
        <taxon>Prescottella</taxon>
    </lineage>
</organism>
<evidence type="ECO:0000313" key="2">
    <source>
        <dbReference type="EMBL" id="MFM1726769.1"/>
    </source>
</evidence>
<dbReference type="Proteomes" id="UP001629744">
    <property type="component" value="Unassembled WGS sequence"/>
</dbReference>
<feature type="chain" id="PRO_5045066527" description="DUF3558 domain-containing protein" evidence="1">
    <location>
        <begin position="27"/>
        <end position="199"/>
    </location>
</feature>